<dbReference type="Gene3D" id="1.10.287.470">
    <property type="entry name" value="Helix hairpin bin"/>
    <property type="match status" value="2"/>
</dbReference>
<name>A0ABU8QHV6_9RHOB</name>
<dbReference type="Gene3D" id="2.40.50.100">
    <property type="match status" value="2"/>
</dbReference>
<gene>
    <name evidence="1" type="ORF">WG622_12215</name>
</gene>
<dbReference type="SUPFAM" id="SSF111369">
    <property type="entry name" value="HlyD-like secretion proteins"/>
    <property type="match status" value="2"/>
</dbReference>
<proteinExistence type="predicted"/>
<dbReference type="PANTHER" id="PTHR30469">
    <property type="entry name" value="MULTIDRUG RESISTANCE PROTEIN MDTA"/>
    <property type="match status" value="1"/>
</dbReference>
<evidence type="ECO:0000313" key="1">
    <source>
        <dbReference type="EMBL" id="MEJ5219011.1"/>
    </source>
</evidence>
<evidence type="ECO:0000313" key="2">
    <source>
        <dbReference type="Proteomes" id="UP001368270"/>
    </source>
</evidence>
<keyword evidence="2" id="KW-1185">Reference proteome</keyword>
<organism evidence="1 2">
    <name type="scientific">Cognatishimia coralii</name>
    <dbReference type="NCBI Taxonomy" id="3083254"/>
    <lineage>
        <taxon>Bacteria</taxon>
        <taxon>Pseudomonadati</taxon>
        <taxon>Pseudomonadota</taxon>
        <taxon>Alphaproteobacteria</taxon>
        <taxon>Rhodobacterales</taxon>
        <taxon>Paracoccaceae</taxon>
        <taxon>Cognatishimia</taxon>
    </lineage>
</organism>
<dbReference type="Gene3D" id="2.40.30.170">
    <property type="match status" value="1"/>
</dbReference>
<comment type="caution">
    <text evidence="1">The sequence shown here is derived from an EMBL/GenBank/DDBJ whole genome shotgun (WGS) entry which is preliminary data.</text>
</comment>
<dbReference type="Proteomes" id="UP001368270">
    <property type="component" value="Unassembled WGS sequence"/>
</dbReference>
<dbReference type="RefSeq" id="WP_339403840.1">
    <property type="nucleotide sequence ID" value="NZ_JBBGAZ010000006.1"/>
</dbReference>
<accession>A0ABU8QHV6</accession>
<sequence>MRFLRQSLAGLFLLSATVALLMMAGNLIRGAVEERMSQEPRTPPQRERVFTVNVVPATPADIAPVLTVFGEIQSRRTLELRTAAGGAIVELSEDFEEGGQVAAGDLLLRIDDADARDALARAQTEWREAEAEVRDADRGLLLAQDDVSAAMEQAELRAKALARQQDLEARGVGTAAAIEAAELNLASARQSTLSRRQALANAEARVDQAATSLERAGIAVAEAERNLEDRMIRADFTGTLAEVSVVTGGLVTANERIAQLIDPNALEVAFRVSTAQYARLLDENGRLNASDVTVALNVSGIDLTATGKISRDSAAVGEGQTGRLVFATLDAPRGLKPDDFVQVSVQEPVLNNVIAIPSSALTPQGDVLVLGEGDRLEALPVRMLRRQEDQIIVRGRELAGREVVARLSPVLGVGIKVKPIREGAKIEAPQAPEMVALTDERRAKLVAFVEANNRMPAEAKQRVLGQLQGNEVPARLVNRLEQRMGG</sequence>
<dbReference type="EMBL" id="JBBGAZ010000006">
    <property type="protein sequence ID" value="MEJ5219011.1"/>
    <property type="molecule type" value="Genomic_DNA"/>
</dbReference>
<protein>
    <submittedName>
        <fullName evidence="1">HlyD family efflux transporter periplasmic adaptor subunit</fullName>
    </submittedName>
</protein>
<reference evidence="1 2" key="1">
    <citation type="submission" date="2024-03" db="EMBL/GenBank/DDBJ databases">
        <title>Cognatishimia coralii sp. nov., a marine bacterium isolated from coral surrounding seawater.</title>
        <authorList>
            <person name="Liu X."/>
            <person name="Liu S."/>
            <person name="Sun H."/>
            <person name="Zhang Y."/>
        </authorList>
    </citation>
    <scope>NUCLEOTIDE SEQUENCE [LARGE SCALE GENOMIC DNA]</scope>
    <source>
        <strain evidence="1 2">D5M38</strain>
    </source>
</reference>
<dbReference type="Gene3D" id="2.40.420.20">
    <property type="match status" value="1"/>
</dbReference>